<reference evidence="2 3" key="1">
    <citation type="submission" date="2021-06" db="EMBL/GenBank/DDBJ databases">
        <authorList>
            <person name="Sun Q."/>
            <person name="Li D."/>
        </authorList>
    </citation>
    <scope>NUCLEOTIDE SEQUENCE [LARGE SCALE GENOMIC DNA]</scope>
    <source>
        <strain evidence="2 3">MSJ-40</strain>
    </source>
</reference>
<protein>
    <recommendedName>
        <fullName evidence="4">CARDB domain-containing protein</fullName>
    </recommendedName>
</protein>
<proteinExistence type="predicted"/>
<comment type="caution">
    <text evidence="2">The sequence shown here is derived from an EMBL/GenBank/DDBJ whole genome shotgun (WGS) entry which is preliminary data.</text>
</comment>
<dbReference type="PANTHER" id="PTHR35902">
    <property type="entry name" value="S-LAYER DOMAIN-LIKE PROTEIN-RELATED"/>
    <property type="match status" value="1"/>
</dbReference>
<keyword evidence="3" id="KW-1185">Reference proteome</keyword>
<sequence>MKKFLSTILVLLLVLTQLPLTVLAKEEEFDKSKLLPIFSIENTDIPQGDAGSTISLSMNVKNTGYSAKNVSITPIFEGEGPFTVNNLTNSITIPKIDGNSTRSIKLNLSISPDAAPGNYPIKLSFKYKNAYDYDGTYEEVIYVRITGKSTLPKLIIQKVNPTPEIIGPGENVKVNIMFENKGSIEAKDVTVKLEGLKNDGGLYIASGSDTAYINRVLGGSVSYASFNLKAANNIKKGSHELDVTFSYGKDIKETQKIYINVGGKGGQSSNILIENLQYPTTAIKPNKDFVLKFDLRNNGSLEASNVLVKVESSDPAVVPKTASIKKINSIPANEKESLEFIFSPTPDATTKNYPINITIEYEDELNQGSENKYQLTQYVGVYVEKAGDDGKGKPKLIIDKYSFEPNITNAGENFVMNLSFFNTNSQKAVKNIKIFLTSDEKTDKESNSAGGSVFTPVDSSNTFYIDSIPPKGRIEKKITMFTVPDAQAKTYTLTANFEYEDSDGTEFTATELIGVPVVQKSKLESGELTYSPEAFIGQPTPISVEFYNTGKVTLYNMMVKLEGDFQTENGSSYIGNFNSGNSEYFEGMVIPNEAGELKGAVVFTYEDSSGKEQEVREEFTLNVAEMPPMDENPDDMPPMDDKKGGIKGLLKSKWLWISLVIIGGGAGGFVFYKKKKKKGMAIDE</sequence>
<feature type="transmembrane region" description="Helical" evidence="1">
    <location>
        <begin position="654"/>
        <end position="672"/>
    </location>
</feature>
<evidence type="ECO:0000313" key="2">
    <source>
        <dbReference type="EMBL" id="MBU5436763.1"/>
    </source>
</evidence>
<keyword evidence="1" id="KW-0812">Transmembrane</keyword>
<dbReference type="Proteomes" id="UP000749471">
    <property type="component" value="Unassembled WGS sequence"/>
</dbReference>
<name>A0ABS6E3D8_9FIRM</name>
<evidence type="ECO:0000256" key="1">
    <source>
        <dbReference type="SAM" id="Phobius"/>
    </source>
</evidence>
<accession>A0ABS6E3D8</accession>
<keyword evidence="1" id="KW-1133">Transmembrane helix</keyword>
<dbReference type="PANTHER" id="PTHR35902:SF3">
    <property type="entry name" value="NPCBM-ASSOCIATED, NEW3 DOMAIN OF ALPHA-GALACTOSIDASE"/>
    <property type="match status" value="1"/>
</dbReference>
<dbReference type="RefSeq" id="WP_216516197.1">
    <property type="nucleotide sequence ID" value="NZ_JAHLPM010000001.1"/>
</dbReference>
<evidence type="ECO:0008006" key="4">
    <source>
        <dbReference type="Google" id="ProtNLM"/>
    </source>
</evidence>
<evidence type="ECO:0000313" key="3">
    <source>
        <dbReference type="Proteomes" id="UP000749471"/>
    </source>
</evidence>
<dbReference type="EMBL" id="JAHLPM010000001">
    <property type="protein sequence ID" value="MBU5436763.1"/>
    <property type="molecule type" value="Genomic_DNA"/>
</dbReference>
<organism evidence="2 3">
    <name type="scientific">Tissierella simiarum</name>
    <dbReference type="NCBI Taxonomy" id="2841534"/>
    <lineage>
        <taxon>Bacteria</taxon>
        <taxon>Bacillati</taxon>
        <taxon>Bacillota</taxon>
        <taxon>Tissierellia</taxon>
        <taxon>Tissierellales</taxon>
        <taxon>Tissierellaceae</taxon>
        <taxon>Tissierella</taxon>
    </lineage>
</organism>
<keyword evidence="1" id="KW-0472">Membrane</keyword>
<gene>
    <name evidence="2" type="ORF">KQI42_02015</name>
</gene>